<keyword evidence="2" id="KW-1185">Reference proteome</keyword>
<comment type="caution">
    <text evidence="1">The sequence shown here is derived from an EMBL/GenBank/DDBJ whole genome shotgun (WGS) entry which is preliminary data.</text>
</comment>
<evidence type="ECO:0000313" key="2">
    <source>
        <dbReference type="Proteomes" id="UP000028545"/>
    </source>
</evidence>
<organism evidence="1 2">
    <name type="scientific">Pseudallescheria apiosperma</name>
    <name type="common">Scedosporium apiospermum</name>
    <dbReference type="NCBI Taxonomy" id="563466"/>
    <lineage>
        <taxon>Eukaryota</taxon>
        <taxon>Fungi</taxon>
        <taxon>Dikarya</taxon>
        <taxon>Ascomycota</taxon>
        <taxon>Pezizomycotina</taxon>
        <taxon>Sordariomycetes</taxon>
        <taxon>Hypocreomycetidae</taxon>
        <taxon>Microascales</taxon>
        <taxon>Microascaceae</taxon>
        <taxon>Scedosporium</taxon>
    </lineage>
</organism>
<gene>
    <name evidence="1" type="ORF">SAPIO_CDS10319</name>
</gene>
<dbReference type="RefSeq" id="XP_016638766.1">
    <property type="nucleotide sequence ID" value="XM_016783925.1"/>
</dbReference>
<dbReference type="KEGG" id="sapo:SAPIO_CDS10319"/>
<evidence type="ECO:0000313" key="1">
    <source>
        <dbReference type="EMBL" id="KEZ38967.1"/>
    </source>
</evidence>
<reference evidence="1 2" key="1">
    <citation type="journal article" date="2014" name="Genome Announc.">
        <title>Draft genome sequence of the pathogenic fungus Scedosporium apiospermum.</title>
        <authorList>
            <person name="Vandeputte P."/>
            <person name="Ghamrawi S."/>
            <person name="Rechenmann M."/>
            <person name="Iltis A."/>
            <person name="Giraud S."/>
            <person name="Fleury M."/>
            <person name="Thornton C."/>
            <person name="Delhaes L."/>
            <person name="Meyer W."/>
            <person name="Papon N."/>
            <person name="Bouchara J.P."/>
        </authorList>
    </citation>
    <scope>NUCLEOTIDE SEQUENCE [LARGE SCALE GENOMIC DNA]</scope>
    <source>
        <strain evidence="1 2">IHEM 14462</strain>
    </source>
</reference>
<name>A0A084FV55_PSEDA</name>
<dbReference type="Proteomes" id="UP000028545">
    <property type="component" value="Unassembled WGS sequence"/>
</dbReference>
<dbReference type="HOGENOM" id="CLU_850349_0_0_1"/>
<dbReference type="GeneID" id="27719503"/>
<dbReference type="VEuPathDB" id="FungiDB:SAPIO_CDS10319"/>
<dbReference type="OrthoDB" id="39175at2759"/>
<proteinExistence type="predicted"/>
<sequence length="327" mass="35909">MANLQGIFMKSSRNPASSPWAPNHTHKISALQYTGTALSLARREVVQGVDVLVATNLLLSFVEMEMGTFEGLRRYLKSIGQLIFRTHHKLEVPKCSSKLLPGIASSRPILKHVAGQTHRPDLAGACGKLLEELGSLSARFHARKPPRGLPLSELGEGTVDVLSTAQMEILGDIEPIYFESHEQAMEAADYVFCRLVCDDAPLQRRSLATTPRRPAALPSPGLSTDWPCNEPKDMIIIDGFLDRLIAIGSGWEDSTFPTAVTRSILELTHHQLARGRTILLASTIEGEVTETETIHASDRMTVYSLYGMEVDGRAFEEFVDLTSDSAT</sequence>
<dbReference type="EMBL" id="JOWA01000165">
    <property type="protein sequence ID" value="KEZ38967.1"/>
    <property type="molecule type" value="Genomic_DNA"/>
</dbReference>
<dbReference type="AlphaFoldDB" id="A0A084FV55"/>
<accession>A0A084FV55</accession>
<protein>
    <submittedName>
        <fullName evidence="1">Uncharacterized protein</fullName>
    </submittedName>
</protein>